<name>A0A4P9WBN5_9FUNG</name>
<dbReference type="AlphaFoldDB" id="A0A4P9WBN5"/>
<reference evidence="2" key="1">
    <citation type="journal article" date="2018" name="Nat. Microbiol.">
        <title>Leveraging single-cell genomics to expand the fungal tree of life.</title>
        <authorList>
            <person name="Ahrendt S.R."/>
            <person name="Quandt C.A."/>
            <person name="Ciobanu D."/>
            <person name="Clum A."/>
            <person name="Salamov A."/>
            <person name="Andreopoulos B."/>
            <person name="Cheng J.F."/>
            <person name="Woyke T."/>
            <person name="Pelin A."/>
            <person name="Henrissat B."/>
            <person name="Reynolds N.K."/>
            <person name="Benny G.L."/>
            <person name="Smith M.E."/>
            <person name="James T.Y."/>
            <person name="Grigoriev I.V."/>
        </authorList>
    </citation>
    <scope>NUCLEOTIDE SEQUENCE [LARGE SCALE GENOMIC DNA]</scope>
</reference>
<accession>A0A4P9WBN5</accession>
<gene>
    <name evidence="1" type="ORF">BDK51DRAFT_17531</name>
</gene>
<organism evidence="1 2">
    <name type="scientific">Blyttiomyces helicus</name>
    <dbReference type="NCBI Taxonomy" id="388810"/>
    <lineage>
        <taxon>Eukaryota</taxon>
        <taxon>Fungi</taxon>
        <taxon>Fungi incertae sedis</taxon>
        <taxon>Chytridiomycota</taxon>
        <taxon>Chytridiomycota incertae sedis</taxon>
        <taxon>Chytridiomycetes</taxon>
        <taxon>Chytridiomycetes incertae sedis</taxon>
        <taxon>Blyttiomyces</taxon>
    </lineage>
</organism>
<dbReference type="EMBL" id="KZ996336">
    <property type="protein sequence ID" value="RKO89025.1"/>
    <property type="molecule type" value="Genomic_DNA"/>
</dbReference>
<evidence type="ECO:0000313" key="2">
    <source>
        <dbReference type="Proteomes" id="UP000269721"/>
    </source>
</evidence>
<protein>
    <recommendedName>
        <fullName evidence="3">Transposase Helix-turn-helix domain-containing protein</fullName>
    </recommendedName>
</protein>
<keyword evidence="2" id="KW-1185">Reference proteome</keyword>
<evidence type="ECO:0008006" key="3">
    <source>
        <dbReference type="Google" id="ProtNLM"/>
    </source>
</evidence>
<dbReference type="OrthoDB" id="2504952at2759"/>
<proteinExistence type="predicted"/>
<dbReference type="Proteomes" id="UP000269721">
    <property type="component" value="Unassembled WGS sequence"/>
</dbReference>
<sequence>MCRKDFWWLVGELQAELQLDPRGRGEPLTVPTQQVCIGLYLIGHGSSYNTLSHLFNVAHRTALVATTKFVDAVNKVLYERAVG</sequence>
<evidence type="ECO:0000313" key="1">
    <source>
        <dbReference type="EMBL" id="RKO89025.1"/>
    </source>
</evidence>